<dbReference type="CDD" id="cd08882">
    <property type="entry name" value="RHO_alpha_C_MupW-like"/>
    <property type="match status" value="1"/>
</dbReference>
<dbReference type="Gene3D" id="2.102.10.10">
    <property type="entry name" value="Rieske [2Fe-2S] iron-sulphur domain"/>
    <property type="match status" value="1"/>
</dbReference>
<evidence type="ECO:0000313" key="9">
    <source>
        <dbReference type="Proteomes" id="UP000216998"/>
    </source>
</evidence>
<protein>
    <submittedName>
        <fullName evidence="8">(2Fe-2S)-binding protein</fullName>
    </submittedName>
</protein>
<evidence type="ECO:0000256" key="5">
    <source>
        <dbReference type="ARBA" id="ARBA00023004"/>
    </source>
</evidence>
<dbReference type="InterPro" id="IPR036922">
    <property type="entry name" value="Rieske_2Fe-2S_sf"/>
</dbReference>
<comment type="cofactor">
    <cofactor evidence="1">
        <name>Fe cation</name>
        <dbReference type="ChEBI" id="CHEBI:24875"/>
    </cofactor>
</comment>
<evidence type="ECO:0000259" key="7">
    <source>
        <dbReference type="PROSITE" id="PS51296"/>
    </source>
</evidence>
<keyword evidence="4" id="KW-0560">Oxidoreductase</keyword>
<dbReference type="PRINTS" id="PR00090">
    <property type="entry name" value="RNGDIOXGNASE"/>
</dbReference>
<gene>
    <name evidence="8" type="ORF">CHU95_12780</name>
</gene>
<dbReference type="PANTHER" id="PTHR43756">
    <property type="entry name" value="CHOLINE MONOOXYGENASE, CHLOROPLASTIC"/>
    <property type="match status" value="1"/>
</dbReference>
<keyword evidence="6" id="KW-0411">Iron-sulfur</keyword>
<dbReference type="Pfam" id="PF00848">
    <property type="entry name" value="Ring_hydroxyl_A"/>
    <property type="match status" value="1"/>
</dbReference>
<dbReference type="EMBL" id="NOXU01000029">
    <property type="protein sequence ID" value="OYQ34367.1"/>
    <property type="molecule type" value="Genomic_DNA"/>
</dbReference>
<dbReference type="PROSITE" id="PS51296">
    <property type="entry name" value="RIESKE"/>
    <property type="match status" value="1"/>
</dbReference>
<evidence type="ECO:0000256" key="1">
    <source>
        <dbReference type="ARBA" id="ARBA00001962"/>
    </source>
</evidence>
<dbReference type="Pfam" id="PF00355">
    <property type="entry name" value="Rieske"/>
    <property type="match status" value="1"/>
</dbReference>
<dbReference type="GO" id="GO:0051537">
    <property type="term" value="F:2 iron, 2 sulfur cluster binding"/>
    <property type="evidence" value="ECO:0007669"/>
    <property type="project" value="UniProtKB-KW"/>
</dbReference>
<keyword evidence="9" id="KW-1185">Reference proteome</keyword>
<dbReference type="GO" id="GO:0016491">
    <property type="term" value="F:oxidoreductase activity"/>
    <property type="evidence" value="ECO:0007669"/>
    <property type="project" value="UniProtKB-KW"/>
</dbReference>
<dbReference type="Gene3D" id="3.90.380.10">
    <property type="entry name" value="Naphthalene 1,2-dioxygenase Alpha Subunit, Chain A, domain 1"/>
    <property type="match status" value="1"/>
</dbReference>
<reference evidence="8 9" key="1">
    <citation type="submission" date="2017-07" db="EMBL/GenBank/DDBJ databases">
        <title>Niveispirillum cyanobacteriorum sp. nov., isolated from cyanobacterial aggregates in a eutrophic lake.</title>
        <authorList>
            <person name="Cai H."/>
        </authorList>
    </citation>
    <scope>NUCLEOTIDE SEQUENCE [LARGE SCALE GENOMIC DNA]</scope>
    <source>
        <strain evidence="9">TH1-14</strain>
    </source>
</reference>
<evidence type="ECO:0000256" key="6">
    <source>
        <dbReference type="ARBA" id="ARBA00023014"/>
    </source>
</evidence>
<dbReference type="Proteomes" id="UP000216998">
    <property type="component" value="Unassembled WGS sequence"/>
</dbReference>
<dbReference type="AlphaFoldDB" id="A0A255YYP8"/>
<dbReference type="GO" id="GO:0005506">
    <property type="term" value="F:iron ion binding"/>
    <property type="evidence" value="ECO:0007669"/>
    <property type="project" value="InterPro"/>
</dbReference>
<evidence type="ECO:0000256" key="3">
    <source>
        <dbReference type="ARBA" id="ARBA00022723"/>
    </source>
</evidence>
<dbReference type="OrthoDB" id="7456916at2"/>
<organism evidence="8 9">
    <name type="scientific">Niveispirillum lacus</name>
    <dbReference type="NCBI Taxonomy" id="1981099"/>
    <lineage>
        <taxon>Bacteria</taxon>
        <taxon>Pseudomonadati</taxon>
        <taxon>Pseudomonadota</taxon>
        <taxon>Alphaproteobacteria</taxon>
        <taxon>Rhodospirillales</taxon>
        <taxon>Azospirillaceae</taxon>
        <taxon>Niveispirillum</taxon>
    </lineage>
</organism>
<keyword evidence="3" id="KW-0479">Metal-binding</keyword>
<evidence type="ECO:0000256" key="4">
    <source>
        <dbReference type="ARBA" id="ARBA00023002"/>
    </source>
</evidence>
<keyword evidence="5" id="KW-0408">Iron</keyword>
<dbReference type="InterPro" id="IPR001663">
    <property type="entry name" value="Rng_hydr_dOase-A"/>
</dbReference>
<dbReference type="InterPro" id="IPR015879">
    <property type="entry name" value="Ring_hydroxy_dOase_asu_C_dom"/>
</dbReference>
<feature type="domain" description="Rieske" evidence="7">
    <location>
        <begin position="48"/>
        <end position="155"/>
    </location>
</feature>
<evidence type="ECO:0000313" key="8">
    <source>
        <dbReference type="EMBL" id="OYQ34367.1"/>
    </source>
</evidence>
<proteinExistence type="predicted"/>
<keyword evidence="2" id="KW-0001">2Fe-2S</keyword>
<dbReference type="InterPro" id="IPR017941">
    <property type="entry name" value="Rieske_2Fe-2S"/>
</dbReference>
<accession>A0A255YYP8</accession>
<evidence type="ECO:0000256" key="2">
    <source>
        <dbReference type="ARBA" id="ARBA00022714"/>
    </source>
</evidence>
<dbReference type="PANTHER" id="PTHR43756:SF5">
    <property type="entry name" value="CHOLINE MONOOXYGENASE, CHLOROPLASTIC"/>
    <property type="match status" value="1"/>
</dbReference>
<name>A0A255YYP8_9PROT</name>
<dbReference type="CDD" id="cd03469">
    <property type="entry name" value="Rieske_RO_Alpha_N"/>
    <property type="match status" value="1"/>
</dbReference>
<dbReference type="SUPFAM" id="SSF50022">
    <property type="entry name" value="ISP domain"/>
    <property type="match status" value="1"/>
</dbReference>
<dbReference type="SUPFAM" id="SSF55961">
    <property type="entry name" value="Bet v1-like"/>
    <property type="match status" value="1"/>
</dbReference>
<sequence length="436" mass="49913">MDTDTRPVPDFLRQESYQYMGSAPLQADRYTSPTFFRQELEKMWPRVWQFAAREEDMPEPGDFVLYENAGRSYLVTRQQDGSIRAFHNVCLHRGRKLRLESGSAAEFKCPFHGFAWSTDGSLKNIPCRWDFPHLQDEELALPEAQVGRWAGYIFIRESAEGPSLEDYLAPLPDFFKRWRHEECTTVIWVGKVVNANWKVVAEAFMEAWHTVETHPQILPFTGDANTQYSTYGDHVNAALTPFAVMSPHIDPAGKAQQWIVDEFLKYNGRAGGTEMSVDVPDGMTARRAMAAANREKYQADSGYDHSHVTDAELLDAFVYNVFPNFAPWGGFMPNIVYRWRPWPDQDKTLMEVRILVRLPADAPKPPPVEMNFLGPDQPWTDAKELGVLGDVFQQDMENLPFVQDGLKCSKNGQVQLGNYQEIRVRHLHATLDKYLA</sequence>
<comment type="caution">
    <text evidence="8">The sequence shown here is derived from an EMBL/GenBank/DDBJ whole genome shotgun (WGS) entry which is preliminary data.</text>
</comment>